<dbReference type="GO" id="GO:0008023">
    <property type="term" value="C:transcription elongation factor complex"/>
    <property type="evidence" value="ECO:0007669"/>
    <property type="project" value="TreeGrafter"/>
</dbReference>
<dbReference type="SUPFAM" id="SSF57783">
    <property type="entry name" value="Zinc beta-ribbon"/>
    <property type="match status" value="1"/>
</dbReference>
<evidence type="ECO:0000256" key="10">
    <source>
        <dbReference type="RuleBase" id="RU364033"/>
    </source>
</evidence>
<feature type="region of interest" description="Disordered" evidence="11">
    <location>
        <begin position="1"/>
        <end position="20"/>
    </location>
</feature>
<keyword evidence="8 10" id="KW-0804">Transcription</keyword>
<keyword evidence="9 10" id="KW-0539">Nucleus</keyword>
<organism evidence="12 13">
    <name type="scientific">Coemansia javaensis</name>
    <dbReference type="NCBI Taxonomy" id="2761396"/>
    <lineage>
        <taxon>Eukaryota</taxon>
        <taxon>Fungi</taxon>
        <taxon>Fungi incertae sedis</taxon>
        <taxon>Zoopagomycota</taxon>
        <taxon>Kickxellomycotina</taxon>
        <taxon>Kickxellomycetes</taxon>
        <taxon>Kickxellales</taxon>
        <taxon>Kickxellaceae</taxon>
        <taxon>Coemansia</taxon>
    </lineage>
</organism>
<dbReference type="FunFam" id="2.20.25.190:FF:000001">
    <property type="entry name" value="Transcription elongation factor 1 homolog"/>
    <property type="match status" value="1"/>
</dbReference>
<dbReference type="GO" id="GO:0008270">
    <property type="term" value="F:zinc ion binding"/>
    <property type="evidence" value="ECO:0007669"/>
    <property type="project" value="UniProtKB-KW"/>
</dbReference>
<dbReference type="InterPro" id="IPR038567">
    <property type="entry name" value="T_Elf1_sf"/>
</dbReference>
<comment type="subcellular location">
    <subcellularLocation>
        <location evidence="2 10">Nucleus</location>
    </subcellularLocation>
</comment>
<protein>
    <recommendedName>
        <fullName evidence="10">Transcription elongation factor 1 homolog</fullName>
    </recommendedName>
</protein>
<dbReference type="OrthoDB" id="445983at2759"/>
<proteinExistence type="inferred from homology"/>
<accession>A0A9W8HBZ4</accession>
<keyword evidence="4 10" id="KW-0479">Metal-binding</keyword>
<evidence type="ECO:0000256" key="7">
    <source>
        <dbReference type="ARBA" id="ARBA00023015"/>
    </source>
</evidence>
<sequence>MGKRKSARKPQQKRQPKLDTTFRCLNCDQENSVTVKLERDKGIGTLGCKKCAQTFQAKITRLDGAVDVYGEWVDACERVNRDRNKRIAEDDLFGSDDEGQAADSYARPPPRARARVASPPPPARASARDEYGVPEQLSDSGSEIDDF</sequence>
<dbReference type="PANTHER" id="PTHR20934:SF0">
    <property type="entry name" value="TRANSCRIPTION ELONGATION FACTOR 1 HOMOLOG"/>
    <property type="match status" value="1"/>
</dbReference>
<name>A0A9W8HBZ4_9FUNG</name>
<feature type="compositionally biased region" description="Basic residues" evidence="11">
    <location>
        <begin position="1"/>
        <end position="15"/>
    </location>
</feature>
<evidence type="ECO:0000256" key="2">
    <source>
        <dbReference type="ARBA" id="ARBA00004123"/>
    </source>
</evidence>
<evidence type="ECO:0000256" key="1">
    <source>
        <dbReference type="ARBA" id="ARBA00003357"/>
    </source>
</evidence>
<comment type="caution">
    <text evidence="12">The sequence shown here is derived from an EMBL/GenBank/DDBJ whole genome shotgun (WGS) entry which is preliminary data.</text>
</comment>
<evidence type="ECO:0000256" key="11">
    <source>
        <dbReference type="SAM" id="MobiDB-lite"/>
    </source>
</evidence>
<dbReference type="Proteomes" id="UP001140217">
    <property type="component" value="Unassembled WGS sequence"/>
</dbReference>
<dbReference type="InterPro" id="IPR007808">
    <property type="entry name" value="Elf1"/>
</dbReference>
<evidence type="ECO:0000256" key="4">
    <source>
        <dbReference type="ARBA" id="ARBA00022723"/>
    </source>
</evidence>
<gene>
    <name evidence="12" type="ORF">H4R18_002855</name>
</gene>
<dbReference type="AlphaFoldDB" id="A0A9W8HBZ4"/>
<reference evidence="12" key="1">
    <citation type="submission" date="2022-07" db="EMBL/GenBank/DDBJ databases">
        <title>Phylogenomic reconstructions and comparative analyses of Kickxellomycotina fungi.</title>
        <authorList>
            <person name="Reynolds N.K."/>
            <person name="Stajich J.E."/>
            <person name="Barry K."/>
            <person name="Grigoriev I.V."/>
            <person name="Crous P."/>
            <person name="Smith M.E."/>
        </authorList>
    </citation>
    <scope>NUCLEOTIDE SEQUENCE</scope>
    <source>
        <strain evidence="12">NBRC 105414</strain>
    </source>
</reference>
<evidence type="ECO:0000256" key="8">
    <source>
        <dbReference type="ARBA" id="ARBA00023163"/>
    </source>
</evidence>
<evidence type="ECO:0000313" key="13">
    <source>
        <dbReference type="Proteomes" id="UP001140217"/>
    </source>
</evidence>
<evidence type="ECO:0000256" key="9">
    <source>
        <dbReference type="ARBA" id="ARBA00023242"/>
    </source>
</evidence>
<dbReference type="EMBL" id="JANBUL010000103">
    <property type="protein sequence ID" value="KAJ2781481.1"/>
    <property type="molecule type" value="Genomic_DNA"/>
</dbReference>
<dbReference type="Gene3D" id="2.20.25.190">
    <property type="match status" value="1"/>
</dbReference>
<comment type="function">
    <text evidence="1 10">Transcription elongation factor implicated in the maintenance of proper chromatin structure in actively transcribed regions.</text>
</comment>
<feature type="region of interest" description="Disordered" evidence="11">
    <location>
        <begin position="86"/>
        <end position="147"/>
    </location>
</feature>
<dbReference type="Pfam" id="PF05129">
    <property type="entry name" value="Zn_ribbon_Elf1"/>
    <property type="match status" value="1"/>
</dbReference>
<keyword evidence="5 10" id="KW-0863">Zinc-finger</keyword>
<keyword evidence="7 10" id="KW-0805">Transcription regulation</keyword>
<evidence type="ECO:0000256" key="5">
    <source>
        <dbReference type="ARBA" id="ARBA00022771"/>
    </source>
</evidence>
<feature type="compositionally biased region" description="Acidic residues" evidence="11">
    <location>
        <begin position="90"/>
        <end position="100"/>
    </location>
</feature>
<evidence type="ECO:0000313" key="12">
    <source>
        <dbReference type="EMBL" id="KAJ2781481.1"/>
    </source>
</evidence>
<dbReference type="GO" id="GO:0006368">
    <property type="term" value="P:transcription elongation by RNA polymerase II"/>
    <property type="evidence" value="ECO:0007669"/>
    <property type="project" value="TreeGrafter"/>
</dbReference>
<keyword evidence="6 10" id="KW-0862">Zinc</keyword>
<evidence type="ECO:0000256" key="6">
    <source>
        <dbReference type="ARBA" id="ARBA00022833"/>
    </source>
</evidence>
<keyword evidence="13" id="KW-1185">Reference proteome</keyword>
<dbReference type="GO" id="GO:0000993">
    <property type="term" value="F:RNA polymerase II complex binding"/>
    <property type="evidence" value="ECO:0007669"/>
    <property type="project" value="TreeGrafter"/>
</dbReference>
<comment type="similarity">
    <text evidence="3 10">Belongs to the ELOF1 family.</text>
</comment>
<dbReference type="PANTHER" id="PTHR20934">
    <property type="entry name" value="TRANSCRIPTION ELONGATION FACTOR 1 HOMOLOG"/>
    <property type="match status" value="1"/>
</dbReference>
<evidence type="ECO:0000256" key="3">
    <source>
        <dbReference type="ARBA" id="ARBA00009730"/>
    </source>
</evidence>